<evidence type="ECO:0000313" key="1">
    <source>
        <dbReference type="EMBL" id="KAF0439190.1"/>
    </source>
</evidence>
<protein>
    <submittedName>
        <fullName evidence="1">Uncharacterized protein</fullName>
    </submittedName>
</protein>
<dbReference type="AlphaFoldDB" id="A0A8H4A6W1"/>
<sequence>MLNKIESATEKDDLAVKLIWNATEKDSCLKYLQLWVQHFENCKREITNQNYKMLKLIYFLSEVFFTLLILCHQEQQREVSQKTLDKSTDNWKGTDIKSRMNKNFGNMNSRSILKNWTA</sequence>
<accession>A0A8H4A6W1</accession>
<reference evidence="1 2" key="1">
    <citation type="journal article" date="2019" name="Environ. Microbiol.">
        <title>At the nexus of three kingdoms: the genome of the mycorrhizal fungus Gigaspora margarita provides insights into plant, endobacterial and fungal interactions.</title>
        <authorList>
            <person name="Venice F."/>
            <person name="Ghignone S."/>
            <person name="Salvioli di Fossalunga A."/>
            <person name="Amselem J."/>
            <person name="Novero M."/>
            <person name="Xianan X."/>
            <person name="Sedzielewska Toro K."/>
            <person name="Morin E."/>
            <person name="Lipzen A."/>
            <person name="Grigoriev I.V."/>
            <person name="Henrissat B."/>
            <person name="Martin F.M."/>
            <person name="Bonfante P."/>
        </authorList>
    </citation>
    <scope>NUCLEOTIDE SEQUENCE [LARGE SCALE GENOMIC DNA]</scope>
    <source>
        <strain evidence="1 2">BEG34</strain>
    </source>
</reference>
<dbReference type="EMBL" id="WTPW01001378">
    <property type="protein sequence ID" value="KAF0439190.1"/>
    <property type="molecule type" value="Genomic_DNA"/>
</dbReference>
<dbReference type="OrthoDB" id="2442374at2759"/>
<dbReference type="Proteomes" id="UP000439903">
    <property type="component" value="Unassembled WGS sequence"/>
</dbReference>
<comment type="caution">
    <text evidence="1">The sequence shown here is derived from an EMBL/GenBank/DDBJ whole genome shotgun (WGS) entry which is preliminary data.</text>
</comment>
<evidence type="ECO:0000313" key="2">
    <source>
        <dbReference type="Proteomes" id="UP000439903"/>
    </source>
</evidence>
<proteinExistence type="predicted"/>
<keyword evidence="2" id="KW-1185">Reference proteome</keyword>
<name>A0A8H4A6W1_GIGMA</name>
<gene>
    <name evidence="1" type="ORF">F8M41_004165</name>
</gene>
<organism evidence="1 2">
    <name type="scientific">Gigaspora margarita</name>
    <dbReference type="NCBI Taxonomy" id="4874"/>
    <lineage>
        <taxon>Eukaryota</taxon>
        <taxon>Fungi</taxon>
        <taxon>Fungi incertae sedis</taxon>
        <taxon>Mucoromycota</taxon>
        <taxon>Glomeromycotina</taxon>
        <taxon>Glomeromycetes</taxon>
        <taxon>Diversisporales</taxon>
        <taxon>Gigasporaceae</taxon>
        <taxon>Gigaspora</taxon>
    </lineage>
</organism>